<name>A0A4R4ZSP2_9ACTN</name>
<dbReference type="InterPro" id="IPR039420">
    <property type="entry name" value="WalR-like"/>
</dbReference>
<dbReference type="SMART" id="SM00421">
    <property type="entry name" value="HTH_LUXR"/>
    <property type="match status" value="1"/>
</dbReference>
<protein>
    <submittedName>
        <fullName evidence="5">Response regulator transcription factor</fullName>
    </submittedName>
</protein>
<evidence type="ECO:0000313" key="6">
    <source>
        <dbReference type="Proteomes" id="UP000295124"/>
    </source>
</evidence>
<dbReference type="EMBL" id="SMKX01000015">
    <property type="protein sequence ID" value="TDD61400.1"/>
    <property type="molecule type" value="Genomic_DNA"/>
</dbReference>
<accession>A0A4R4ZSP2</accession>
<dbReference type="Gene3D" id="3.40.50.2300">
    <property type="match status" value="1"/>
</dbReference>
<dbReference type="InterPro" id="IPR016032">
    <property type="entry name" value="Sig_transdc_resp-reg_C-effctor"/>
</dbReference>
<organism evidence="5 6">
    <name type="scientific">Kribbella antibiotica</name>
    <dbReference type="NCBI Taxonomy" id="190195"/>
    <lineage>
        <taxon>Bacteria</taxon>
        <taxon>Bacillati</taxon>
        <taxon>Actinomycetota</taxon>
        <taxon>Actinomycetes</taxon>
        <taxon>Propionibacteriales</taxon>
        <taxon>Kribbellaceae</taxon>
        <taxon>Kribbella</taxon>
    </lineage>
</organism>
<dbReference type="GO" id="GO:0003677">
    <property type="term" value="F:DNA binding"/>
    <property type="evidence" value="ECO:0007669"/>
    <property type="project" value="UniProtKB-KW"/>
</dbReference>
<evidence type="ECO:0000256" key="2">
    <source>
        <dbReference type="ARBA" id="ARBA00023125"/>
    </source>
</evidence>
<keyword evidence="3" id="KW-0804">Transcription</keyword>
<dbReference type="Proteomes" id="UP000295124">
    <property type="component" value="Unassembled WGS sequence"/>
</dbReference>
<feature type="domain" description="HTH luxR-type" evidence="4">
    <location>
        <begin position="146"/>
        <end position="211"/>
    </location>
</feature>
<dbReference type="SUPFAM" id="SSF46894">
    <property type="entry name" value="C-terminal effector domain of the bipartite response regulators"/>
    <property type="match status" value="1"/>
</dbReference>
<keyword evidence="1" id="KW-0805">Transcription regulation</keyword>
<evidence type="ECO:0000259" key="4">
    <source>
        <dbReference type="PROSITE" id="PS50043"/>
    </source>
</evidence>
<dbReference type="PANTHER" id="PTHR43214">
    <property type="entry name" value="TWO-COMPONENT RESPONSE REGULATOR"/>
    <property type="match status" value="1"/>
</dbReference>
<dbReference type="OrthoDB" id="4309410at2"/>
<reference evidence="5 6" key="1">
    <citation type="submission" date="2019-03" db="EMBL/GenBank/DDBJ databases">
        <title>Draft genome sequences of novel Actinobacteria.</title>
        <authorList>
            <person name="Sahin N."/>
            <person name="Ay H."/>
            <person name="Saygin H."/>
        </authorList>
    </citation>
    <scope>NUCLEOTIDE SEQUENCE [LARGE SCALE GENOMIC DNA]</scope>
    <source>
        <strain evidence="5 6">JCM 13523</strain>
    </source>
</reference>
<proteinExistence type="predicted"/>
<dbReference type="Pfam" id="PF00196">
    <property type="entry name" value="GerE"/>
    <property type="match status" value="1"/>
</dbReference>
<comment type="caution">
    <text evidence="5">The sequence shown here is derived from an EMBL/GenBank/DDBJ whole genome shotgun (WGS) entry which is preliminary data.</text>
</comment>
<keyword evidence="6" id="KW-1185">Reference proteome</keyword>
<dbReference type="AlphaFoldDB" id="A0A4R4ZSP2"/>
<dbReference type="GO" id="GO:0006355">
    <property type="term" value="P:regulation of DNA-templated transcription"/>
    <property type="evidence" value="ECO:0007669"/>
    <property type="project" value="InterPro"/>
</dbReference>
<dbReference type="PRINTS" id="PR00038">
    <property type="entry name" value="HTHLUXR"/>
</dbReference>
<gene>
    <name evidence="5" type="ORF">E1263_07785</name>
</gene>
<keyword evidence="2" id="KW-0238">DNA-binding</keyword>
<dbReference type="CDD" id="cd06170">
    <property type="entry name" value="LuxR_C_like"/>
    <property type="match status" value="1"/>
</dbReference>
<dbReference type="PROSITE" id="PS50043">
    <property type="entry name" value="HTH_LUXR_2"/>
    <property type="match status" value="1"/>
</dbReference>
<evidence type="ECO:0000256" key="3">
    <source>
        <dbReference type="ARBA" id="ARBA00023163"/>
    </source>
</evidence>
<dbReference type="PANTHER" id="PTHR43214:SF24">
    <property type="entry name" value="TRANSCRIPTIONAL REGULATORY PROTEIN NARL-RELATED"/>
    <property type="match status" value="1"/>
</dbReference>
<evidence type="ECO:0000256" key="1">
    <source>
        <dbReference type="ARBA" id="ARBA00023015"/>
    </source>
</evidence>
<sequence length="214" mass="23291">MVKRPTTVAVHASDPVTARGADHLLHADARLTVLAEGDDLCDAAVLVVIGESVTDRALSFLSRARATSRLESPPRCVIVSDQLQLDGLAVLQYGVAAVLPRSRTSGEKLVQTVLAVSRGAAYLPAWLQGDLLAQFDRLQRDVLEPNGLTLSGLSARERDILRLVAEGDSTEEIAVKLEYSERTVKNVLQLLMRRHRLKNRAHAVAFAWRTGVLG</sequence>
<evidence type="ECO:0000313" key="5">
    <source>
        <dbReference type="EMBL" id="TDD61400.1"/>
    </source>
</evidence>
<dbReference type="InterPro" id="IPR000792">
    <property type="entry name" value="Tscrpt_reg_LuxR_C"/>
</dbReference>